<name>A0A816WHE8_BRANA</name>
<dbReference type="Proteomes" id="UP001295469">
    <property type="component" value="Chromosome A03"/>
</dbReference>
<sequence length="51" mass="5855">LRLSLSVLILIAYSNSLRSLFRWVSHENKPGMITFLDRRLKKNKTGYSGSS</sequence>
<evidence type="ECO:0000256" key="1">
    <source>
        <dbReference type="SAM" id="SignalP"/>
    </source>
</evidence>
<feature type="non-terminal residue" evidence="2">
    <location>
        <position position="51"/>
    </location>
</feature>
<keyword evidence="1" id="KW-0732">Signal</keyword>
<gene>
    <name evidence="2" type="ORF">DARMORV10_A03P67850.1</name>
</gene>
<evidence type="ECO:0000313" key="2">
    <source>
        <dbReference type="EMBL" id="CAF2134119.1"/>
    </source>
</evidence>
<protein>
    <submittedName>
        <fullName evidence="2">(rape) hypothetical protein</fullName>
    </submittedName>
</protein>
<feature type="signal peptide" evidence="1">
    <location>
        <begin position="1"/>
        <end position="16"/>
    </location>
</feature>
<reference evidence="2" key="1">
    <citation type="submission" date="2021-01" db="EMBL/GenBank/DDBJ databases">
        <authorList>
            <consortium name="Genoscope - CEA"/>
            <person name="William W."/>
        </authorList>
    </citation>
    <scope>NUCLEOTIDE SEQUENCE</scope>
</reference>
<dbReference type="EMBL" id="HG994357">
    <property type="protein sequence ID" value="CAF2134119.1"/>
    <property type="molecule type" value="Genomic_DNA"/>
</dbReference>
<proteinExistence type="predicted"/>
<feature type="chain" id="PRO_5032965677" evidence="1">
    <location>
        <begin position="17"/>
        <end position="51"/>
    </location>
</feature>
<dbReference type="AlphaFoldDB" id="A0A816WHE8"/>
<accession>A0A816WHE8</accession>
<organism evidence="2">
    <name type="scientific">Brassica napus</name>
    <name type="common">Rape</name>
    <dbReference type="NCBI Taxonomy" id="3708"/>
    <lineage>
        <taxon>Eukaryota</taxon>
        <taxon>Viridiplantae</taxon>
        <taxon>Streptophyta</taxon>
        <taxon>Embryophyta</taxon>
        <taxon>Tracheophyta</taxon>
        <taxon>Spermatophyta</taxon>
        <taxon>Magnoliopsida</taxon>
        <taxon>eudicotyledons</taxon>
        <taxon>Gunneridae</taxon>
        <taxon>Pentapetalae</taxon>
        <taxon>rosids</taxon>
        <taxon>malvids</taxon>
        <taxon>Brassicales</taxon>
        <taxon>Brassicaceae</taxon>
        <taxon>Brassiceae</taxon>
        <taxon>Brassica</taxon>
    </lineage>
</organism>